<dbReference type="STRING" id="873448.STRPO_0294"/>
<evidence type="ECO:0000313" key="1">
    <source>
        <dbReference type="EMBL" id="VTS14180.1"/>
    </source>
</evidence>
<dbReference type="AlphaFoldDB" id="A0A4U9XL90"/>
<dbReference type="RefSeq" id="WP_138067984.1">
    <property type="nucleotide sequence ID" value="NZ_LR594035.1"/>
</dbReference>
<gene>
    <name evidence="1" type="ORF">NCTC5385_00326</name>
</gene>
<name>A0A4U9XL90_9STRE</name>
<protein>
    <submittedName>
        <fullName evidence="1">Minor tail protein GP26</fullName>
    </submittedName>
</protein>
<proteinExistence type="predicted"/>
<accession>A0A4U9XL90</accession>
<dbReference type="Proteomes" id="UP000304914">
    <property type="component" value="Chromosome"/>
</dbReference>
<sequence>MAIELGQAYVQIMPSAKGISGSISKQLDPEASSAGASAGSLIGGNIVKTLAGIVAAAGIGKLIGDAIKSSITEGAALQQSLGGVETLFKENATVVKKYADEAYKTTGLSANAYMENVTGFSASLLQSLGGDTKKAANIANMAMIDMADNSNKMGTSMESIQYAYQGFAKQNYTMLDNLKLGYGGTKEEMKRLLQDAEKLTGKKYDMSNLADVYSAIHEVQKEIGITGTTAKEAEHTFTGSLNAMKASASNLLGKLALGEDIKPSLEALGKTTYTFVVGNFIPMLKNVLTGIPVVLGTVIKEGLQSVFGNSIASQAMKELTKVNEVINTFYDMAFGSLSKKDNSDLLESLGFSPKTSKEIVNIAEQIGTTINTFVGQIPSVINSVGGLIIPLIQKITSGFSRLDFSGIKSMVTSILPALTAGFKRFMTISSPAIEKVSSAFLGLWNAIQPLASVLSKALMPAFQIIGSFLGGVLSGILTGVAGAFDLIKIAIEILTPVIKLLVDGFIALEPAFSWIAEKIGFVIGLFSNLSTAGQGMGSMISSAWSNMQSAITTSSTIISGAINFTKAVFSNLGNTATIIKNMISSAFTVAGNVISSVSGAIRSAINFVINVFTNFGGTVSDVARTVIGWIDNIKNVFNSIKNIDLSAAGKAIIDGFLNGLKSGWNAVTGFVGGIAEWIKDHKGPISYDRVLLIDAGHAIMDGLNRGLQERFKNVKSTVSGMANDLQDAFGTPQLAAEMPVGMQSQLNNQISSGQLAYQMSATPSDLNNYDLYSMIEKISNRQIVVSAKFQEREFARMVAQPISDAQNQIKTSALRMRGELE</sequence>
<organism evidence="1 2">
    <name type="scientific">Streptococcus pseudoporcinus</name>
    <dbReference type="NCBI Taxonomy" id="361101"/>
    <lineage>
        <taxon>Bacteria</taxon>
        <taxon>Bacillati</taxon>
        <taxon>Bacillota</taxon>
        <taxon>Bacilli</taxon>
        <taxon>Lactobacillales</taxon>
        <taxon>Streptococcaceae</taxon>
        <taxon>Streptococcus</taxon>
    </lineage>
</organism>
<reference evidence="1 2" key="1">
    <citation type="submission" date="2019-05" db="EMBL/GenBank/DDBJ databases">
        <authorList>
            <consortium name="Pathogen Informatics"/>
        </authorList>
    </citation>
    <scope>NUCLEOTIDE SEQUENCE [LARGE SCALE GENOMIC DNA]</scope>
    <source>
        <strain evidence="1 2">NCTC5385</strain>
    </source>
</reference>
<evidence type="ECO:0000313" key="2">
    <source>
        <dbReference type="Proteomes" id="UP000304914"/>
    </source>
</evidence>
<dbReference type="EMBL" id="LR594035">
    <property type="protein sequence ID" value="VTS14180.1"/>
    <property type="molecule type" value="Genomic_DNA"/>
</dbReference>